<evidence type="ECO:0008006" key="3">
    <source>
        <dbReference type="Google" id="ProtNLM"/>
    </source>
</evidence>
<dbReference type="Proteomes" id="UP000195719">
    <property type="component" value="Unassembled WGS sequence"/>
</dbReference>
<dbReference type="RefSeq" id="WP_087853105.1">
    <property type="nucleotide sequence ID" value="NZ_FYAJ01000002.1"/>
</dbReference>
<evidence type="ECO:0000313" key="1">
    <source>
        <dbReference type="EMBL" id="SMY34480.1"/>
    </source>
</evidence>
<keyword evidence="2" id="KW-1185">Reference proteome</keyword>
<name>A0A1Y6MFD1_9GAMM</name>
<accession>A0A1Y6MFD1</accession>
<organism evidence="1 2">
    <name type="scientific">Photobacterium andalusiense</name>
    <dbReference type="NCBI Taxonomy" id="2204296"/>
    <lineage>
        <taxon>Bacteria</taxon>
        <taxon>Pseudomonadati</taxon>
        <taxon>Pseudomonadota</taxon>
        <taxon>Gammaproteobacteria</taxon>
        <taxon>Vibrionales</taxon>
        <taxon>Vibrionaceae</taxon>
        <taxon>Photobacterium</taxon>
    </lineage>
</organism>
<gene>
    <name evidence="1" type="ORF">PAND9192_01349</name>
</gene>
<evidence type="ECO:0000313" key="2">
    <source>
        <dbReference type="Proteomes" id="UP000195719"/>
    </source>
</evidence>
<protein>
    <recommendedName>
        <fullName evidence="3">DUF2971 domain-containing protein</fullName>
    </recommendedName>
</protein>
<sequence length="349" mass="40560">MLVKYYALVFDQESKNWLPRVEFISNGLFRMTQPKYLNDKGSEARLSPYFNKFSPADYAWARKEHSKIEMNPSYIPSNEELENLFLKPVGVRYGEQFPHMLWEDGFQSIEEYDKENLVKAVQKLNLFLVEALSCKLGVLSLSKSATNELMWTHYASDGKGLAVTFDEEHSFFNQFKPKDVTYTPEKRASLTYYKGTMRINGAPIEHFQLDKFSNSIETLQSLLSKGIKIEDLSDRLLYSKDKKWAYEEESRIVCPLMFCEEKIGAKVQPDFGLQLPEQVSHLFNEYSEINLKRIPFDAFKLIIFGYGMSQEHKLLIARLVNENHDLSHIGLKEAKHDIFGKLELVDFVI</sequence>
<dbReference type="AlphaFoldDB" id="A0A1Y6MFD1"/>
<dbReference type="EMBL" id="FYAJ01000002">
    <property type="protein sequence ID" value="SMY34480.1"/>
    <property type="molecule type" value="Genomic_DNA"/>
</dbReference>
<proteinExistence type="predicted"/>
<dbReference type="InterPro" id="IPR021352">
    <property type="entry name" value="DUF2971"/>
</dbReference>
<dbReference type="Pfam" id="PF11185">
    <property type="entry name" value="DUF2971"/>
    <property type="match status" value="1"/>
</dbReference>
<reference evidence="2" key="1">
    <citation type="submission" date="2017-06" db="EMBL/GenBank/DDBJ databases">
        <authorList>
            <person name="Rodrigo-Torres L."/>
            <person name="Arahal R.D."/>
            <person name="Lucena T."/>
        </authorList>
    </citation>
    <scope>NUCLEOTIDE SEQUENCE [LARGE SCALE GENOMIC DNA]</scope>
    <source>
        <strain evidence="2">CECT 9192</strain>
    </source>
</reference>